<organism evidence="1 2">
    <name type="scientific">Dentiscutata heterogama</name>
    <dbReference type="NCBI Taxonomy" id="1316150"/>
    <lineage>
        <taxon>Eukaryota</taxon>
        <taxon>Fungi</taxon>
        <taxon>Fungi incertae sedis</taxon>
        <taxon>Mucoromycota</taxon>
        <taxon>Glomeromycotina</taxon>
        <taxon>Glomeromycetes</taxon>
        <taxon>Diversisporales</taxon>
        <taxon>Gigasporaceae</taxon>
        <taxon>Dentiscutata</taxon>
    </lineage>
</organism>
<comment type="caution">
    <text evidence="1">The sequence shown here is derived from an EMBL/GenBank/DDBJ whole genome shotgun (WGS) entry which is preliminary data.</text>
</comment>
<dbReference type="EMBL" id="CAJVPU010058879">
    <property type="protein sequence ID" value="CAG8774395.1"/>
    <property type="molecule type" value="Genomic_DNA"/>
</dbReference>
<proteinExistence type="predicted"/>
<evidence type="ECO:0000313" key="1">
    <source>
        <dbReference type="EMBL" id="CAG8774395.1"/>
    </source>
</evidence>
<accession>A0ACA9R3A9</accession>
<evidence type="ECO:0000313" key="2">
    <source>
        <dbReference type="Proteomes" id="UP000789702"/>
    </source>
</evidence>
<gene>
    <name evidence="1" type="ORF">DHETER_LOCUS16029</name>
</gene>
<name>A0ACA9R3A9_9GLOM</name>
<reference evidence="1" key="1">
    <citation type="submission" date="2021-06" db="EMBL/GenBank/DDBJ databases">
        <authorList>
            <person name="Kallberg Y."/>
            <person name="Tangrot J."/>
            <person name="Rosling A."/>
        </authorList>
    </citation>
    <scope>NUCLEOTIDE SEQUENCE</scope>
    <source>
        <strain evidence="1">IL203A</strain>
    </source>
</reference>
<feature type="non-terminal residue" evidence="1">
    <location>
        <position position="135"/>
    </location>
</feature>
<protein>
    <submittedName>
        <fullName evidence="1">11488_t:CDS:1</fullName>
    </submittedName>
</protein>
<dbReference type="Proteomes" id="UP000789702">
    <property type="component" value="Unassembled WGS sequence"/>
</dbReference>
<keyword evidence="2" id="KW-1185">Reference proteome</keyword>
<sequence>MSELNLSKGDLQELCRAFGVSTDGVKVVLVQRLKQLSSKVGQNPNSVKETGETSLGNCDADDQGDHVIEVDDFDISSVAQSLKELAYQTKGNFKQPPLSNEIAEPDNPYANTEECTNRNKWHYQEMEFNNPLGNL</sequence>